<feature type="region of interest" description="Disordered" evidence="1">
    <location>
        <begin position="62"/>
        <end position="169"/>
    </location>
</feature>
<organism evidence="2 3">
    <name type="scientific">Alectoria fallacina</name>
    <dbReference type="NCBI Taxonomy" id="1903189"/>
    <lineage>
        <taxon>Eukaryota</taxon>
        <taxon>Fungi</taxon>
        <taxon>Dikarya</taxon>
        <taxon>Ascomycota</taxon>
        <taxon>Pezizomycotina</taxon>
        <taxon>Lecanoromycetes</taxon>
        <taxon>OSLEUM clade</taxon>
        <taxon>Lecanoromycetidae</taxon>
        <taxon>Lecanorales</taxon>
        <taxon>Lecanorineae</taxon>
        <taxon>Parmeliaceae</taxon>
        <taxon>Alectoria</taxon>
    </lineage>
</organism>
<sequence length="188" mass="20327">MPVNWKDPDAFTRLLAAMVAAQDMKLDYRKIATMYGNGATYDSIEGRFRIIKKEATIMKAEIDSGERSEAPARGTTSANTTSKKPNSTVNTPKKEKVIGGRIGKSNGTPSKNRGKVIKGVKQQPDNSSSSSSFVEVPSTEEDEDFATNVEGGHSGRGSRAPQSGVEGGDFTFHYEMDYVDDSMDVGAF</sequence>
<proteinExistence type="predicted"/>
<keyword evidence="3" id="KW-1185">Reference proteome</keyword>
<gene>
    <name evidence="2" type="ORF">ALECFALPRED_001993</name>
</gene>
<dbReference type="AlphaFoldDB" id="A0A8H3FB02"/>
<dbReference type="EMBL" id="CAJPDR010000151">
    <property type="protein sequence ID" value="CAF9922002.1"/>
    <property type="molecule type" value="Genomic_DNA"/>
</dbReference>
<feature type="compositionally biased region" description="Polar residues" evidence="1">
    <location>
        <begin position="74"/>
        <end position="91"/>
    </location>
</feature>
<protein>
    <submittedName>
        <fullName evidence="2">Uncharacterized protein</fullName>
    </submittedName>
</protein>
<dbReference type="Proteomes" id="UP000664203">
    <property type="component" value="Unassembled WGS sequence"/>
</dbReference>
<evidence type="ECO:0000313" key="2">
    <source>
        <dbReference type="EMBL" id="CAF9922002.1"/>
    </source>
</evidence>
<evidence type="ECO:0000313" key="3">
    <source>
        <dbReference type="Proteomes" id="UP000664203"/>
    </source>
</evidence>
<dbReference type="OrthoDB" id="4828117at2759"/>
<accession>A0A8H3FB02</accession>
<comment type="caution">
    <text evidence="2">The sequence shown here is derived from an EMBL/GenBank/DDBJ whole genome shotgun (WGS) entry which is preliminary data.</text>
</comment>
<evidence type="ECO:0000256" key="1">
    <source>
        <dbReference type="SAM" id="MobiDB-lite"/>
    </source>
</evidence>
<name>A0A8H3FB02_9LECA</name>
<reference evidence="2" key="1">
    <citation type="submission" date="2021-03" db="EMBL/GenBank/DDBJ databases">
        <authorList>
            <person name="Tagirdzhanova G."/>
        </authorList>
    </citation>
    <scope>NUCLEOTIDE SEQUENCE</scope>
</reference>